<evidence type="ECO:0000313" key="4">
    <source>
        <dbReference type="Proteomes" id="UP000273154"/>
    </source>
</evidence>
<dbReference type="NCBIfam" id="NF002968">
    <property type="entry name" value="PRK03642.1"/>
    <property type="match status" value="1"/>
</dbReference>
<reference evidence="4" key="1">
    <citation type="submission" date="2018-11" db="EMBL/GenBank/DDBJ databases">
        <title>Comparative genomics of Parolsenella catena and Libanicoccus massiliensis: Reclassification of Libanicoccus massiliensis as Parolsenella massiliensis comb. nov.</title>
        <authorList>
            <person name="Sakamoto M."/>
            <person name="Ikeyama N."/>
            <person name="Murakami T."/>
            <person name="Mori H."/>
            <person name="Yuki M."/>
            <person name="Ohkuma M."/>
        </authorList>
    </citation>
    <scope>NUCLEOTIDE SEQUENCE [LARGE SCALE GENOMIC DNA]</scope>
    <source>
        <strain evidence="4">JCM 31932</strain>
    </source>
</reference>
<accession>A0A3G9KAH6</accession>
<sequence length="576" mass="62300">MACQLELACPATPESRGYDQSLVTNATRTFIGFERQGSLLVRCEHPEAFRVFVNGVRVPLDGVTADSWLSVSIADATVNGDNYLQACCLAEGCGTLELRVPYPTLRDDTAAWAGNPSLELLDQIIEAEVEAGFPCAQLVVVKDGAVIKRGHYGAVSSYEQDGTPIPAARRTPVTDETLFDMASNTKMFACNMALQKLASEGKVDLGARVRDYLPQFRDLPGAEIPGKDELTISELLQHQAGFPADPSYHNADYDPALHRVVAGSNANAALFTQSRDEALEKIVATPLEYAPGTATRYSDVDYMLLGFIVEAIVGMRLDDYLEQEVYGPLGLARTTYQPLRHGFSKDDCAATELNGNTRDGAVSFANVRRETVQGQCHDAKAFHVMGEVSGHAGLFSSASDIAVLEQVVLNRGGYGDVRLFDEDTLDRFIKPKDTDPSYGLGWRRKAHDGYTAVFSQVPDTAAIGHTGWTGTFTLIDPANHLGIALLTSRRNTPVLDPAKDPNDFVGCHFLIGRYAIAPTLVYQALHTSAEAADALLVDVVRAKRAEVAAGGDFDTAPDRADLAALESVARKRGVRL</sequence>
<dbReference type="Gene3D" id="3.40.710.10">
    <property type="entry name" value="DD-peptidase/beta-lactamase superfamily"/>
    <property type="match status" value="1"/>
</dbReference>
<dbReference type="RefSeq" id="WP_172596422.1">
    <property type="nucleotide sequence ID" value="NZ_AP019367.1"/>
</dbReference>
<dbReference type="PANTHER" id="PTHR43283:SF11">
    <property type="entry name" value="BETA-LACTAMASE-RELATED DOMAIN-CONTAINING PROTEIN"/>
    <property type="match status" value="1"/>
</dbReference>
<evidence type="ECO:0000259" key="2">
    <source>
        <dbReference type="Pfam" id="PF00144"/>
    </source>
</evidence>
<keyword evidence="4" id="KW-1185">Reference proteome</keyword>
<protein>
    <submittedName>
        <fullName evidence="3">UPF0214 protein YfeW</fullName>
    </submittedName>
</protein>
<feature type="domain" description="Beta-lactamase-related" evidence="2">
    <location>
        <begin position="121"/>
        <end position="502"/>
    </location>
</feature>
<organism evidence="3 4">
    <name type="scientific">Parolsenella catena</name>
    <dbReference type="NCBI Taxonomy" id="2003188"/>
    <lineage>
        <taxon>Bacteria</taxon>
        <taxon>Bacillati</taxon>
        <taxon>Actinomycetota</taxon>
        <taxon>Coriobacteriia</taxon>
        <taxon>Coriobacteriales</taxon>
        <taxon>Atopobiaceae</taxon>
        <taxon>Parolsenella</taxon>
    </lineage>
</organism>
<dbReference type="SUPFAM" id="SSF56601">
    <property type="entry name" value="beta-lactamase/transpeptidase-like"/>
    <property type="match status" value="1"/>
</dbReference>
<dbReference type="GO" id="GO:0016787">
    <property type="term" value="F:hydrolase activity"/>
    <property type="evidence" value="ECO:0007669"/>
    <property type="project" value="UniProtKB-KW"/>
</dbReference>
<evidence type="ECO:0000256" key="1">
    <source>
        <dbReference type="ARBA" id="ARBA00022801"/>
    </source>
</evidence>
<dbReference type="EMBL" id="AP019367">
    <property type="protein sequence ID" value="BBH50960.1"/>
    <property type="molecule type" value="Genomic_DNA"/>
</dbReference>
<dbReference type="InterPro" id="IPR012338">
    <property type="entry name" value="Beta-lactam/transpept-like"/>
</dbReference>
<dbReference type="InterPro" id="IPR050789">
    <property type="entry name" value="Diverse_Enzym_Activities"/>
</dbReference>
<dbReference type="Pfam" id="PF00144">
    <property type="entry name" value="Beta-lactamase"/>
    <property type="match status" value="1"/>
</dbReference>
<gene>
    <name evidence="3" type="primary">yfeW</name>
    <name evidence="3" type="ORF">Pcatena_15470</name>
</gene>
<evidence type="ECO:0000313" key="3">
    <source>
        <dbReference type="EMBL" id="BBH50960.1"/>
    </source>
</evidence>
<dbReference type="Proteomes" id="UP000273154">
    <property type="component" value="Chromosome"/>
</dbReference>
<dbReference type="InterPro" id="IPR001466">
    <property type="entry name" value="Beta-lactam-related"/>
</dbReference>
<dbReference type="PANTHER" id="PTHR43283">
    <property type="entry name" value="BETA-LACTAMASE-RELATED"/>
    <property type="match status" value="1"/>
</dbReference>
<proteinExistence type="predicted"/>
<dbReference type="AlphaFoldDB" id="A0A3G9KAH6"/>
<name>A0A3G9KAH6_9ACTN</name>
<keyword evidence="1" id="KW-0378">Hydrolase</keyword>
<dbReference type="GeneID" id="88849686"/>
<dbReference type="KEGG" id="pcat:Pcatena_15470"/>